<gene>
    <name evidence="2" type="ORF">GXM_07485</name>
</gene>
<evidence type="ECO:0000313" key="2">
    <source>
        <dbReference type="EMBL" id="QFS49991.1"/>
    </source>
</evidence>
<keyword evidence="1" id="KW-0812">Transmembrane</keyword>
<keyword evidence="1" id="KW-0472">Membrane</keyword>
<protein>
    <submittedName>
        <fullName evidence="2">Uncharacterized protein</fullName>
    </submittedName>
</protein>
<accession>A0A5P8WBR1</accession>
<evidence type="ECO:0000256" key="1">
    <source>
        <dbReference type="SAM" id="Phobius"/>
    </source>
</evidence>
<dbReference type="AlphaFoldDB" id="A0A5P8WBR1"/>
<organism evidence="2 3">
    <name type="scientific">Nostoc sphaeroides CCNUC1</name>
    <dbReference type="NCBI Taxonomy" id="2653204"/>
    <lineage>
        <taxon>Bacteria</taxon>
        <taxon>Bacillati</taxon>
        <taxon>Cyanobacteriota</taxon>
        <taxon>Cyanophyceae</taxon>
        <taxon>Nostocales</taxon>
        <taxon>Nostocaceae</taxon>
        <taxon>Nostoc</taxon>
    </lineage>
</organism>
<keyword evidence="3" id="KW-1185">Reference proteome</keyword>
<evidence type="ECO:0000313" key="3">
    <source>
        <dbReference type="Proteomes" id="UP000326678"/>
    </source>
</evidence>
<dbReference type="EMBL" id="CP045227">
    <property type="protein sequence ID" value="QFS49991.1"/>
    <property type="molecule type" value="Genomic_DNA"/>
</dbReference>
<dbReference type="KEGG" id="nsh:GXM_07485"/>
<reference evidence="2 3" key="1">
    <citation type="submission" date="2019-10" db="EMBL/GenBank/DDBJ databases">
        <title>Genomic and transcriptomic insights into the perfect genentic adaptation of a filamentous nitrogen-fixing cyanobacterium to rice fields.</title>
        <authorList>
            <person name="Chen Z."/>
        </authorList>
    </citation>
    <scope>NUCLEOTIDE SEQUENCE [LARGE SCALE GENOMIC DNA]</scope>
    <source>
        <strain evidence="2">CCNUC1</strain>
    </source>
</reference>
<dbReference type="Proteomes" id="UP000326678">
    <property type="component" value="Chromosome Gxm2"/>
</dbReference>
<sequence length="47" mass="5464">MTVNFEQNQALRPSKNQNFQLDINWSCITVFAFSLITLCVQDLCQKL</sequence>
<proteinExistence type="predicted"/>
<feature type="transmembrane region" description="Helical" evidence="1">
    <location>
        <begin position="23"/>
        <end position="44"/>
    </location>
</feature>
<name>A0A5P8WBR1_9NOSO</name>
<keyword evidence="1" id="KW-1133">Transmembrane helix</keyword>